<organism evidence="2 3">
    <name type="scientific">Protopolystoma xenopodis</name>
    <dbReference type="NCBI Taxonomy" id="117903"/>
    <lineage>
        <taxon>Eukaryota</taxon>
        <taxon>Metazoa</taxon>
        <taxon>Spiralia</taxon>
        <taxon>Lophotrochozoa</taxon>
        <taxon>Platyhelminthes</taxon>
        <taxon>Monogenea</taxon>
        <taxon>Polyopisthocotylea</taxon>
        <taxon>Polystomatidea</taxon>
        <taxon>Polystomatidae</taxon>
        <taxon>Protopolystoma</taxon>
    </lineage>
</organism>
<dbReference type="Proteomes" id="UP000784294">
    <property type="component" value="Unassembled WGS sequence"/>
</dbReference>
<proteinExistence type="predicted"/>
<gene>
    <name evidence="2" type="ORF">PXEA_LOCUS2302</name>
</gene>
<name>A0A448WD35_9PLAT</name>
<comment type="caution">
    <text evidence="2">The sequence shown here is derived from an EMBL/GenBank/DDBJ whole genome shotgun (WGS) entry which is preliminary data.</text>
</comment>
<reference evidence="2" key="1">
    <citation type="submission" date="2018-11" db="EMBL/GenBank/DDBJ databases">
        <authorList>
            <consortium name="Pathogen Informatics"/>
        </authorList>
    </citation>
    <scope>NUCLEOTIDE SEQUENCE</scope>
</reference>
<feature type="transmembrane region" description="Helical" evidence="1">
    <location>
        <begin position="24"/>
        <end position="42"/>
    </location>
</feature>
<keyword evidence="1" id="KW-0812">Transmembrane</keyword>
<sequence length="165" mass="18056">MPLQPHKQADGPNEAFRSLCRRPLLFPLCLNSFLLAMFSLSLPKFSSTLPLAYTYSSFLSVLPSACFLFPFLSLSLTQPQAETQTSARTHKQPHILTERTSERLCQEAVDQTLSSVEPQPQGGKYASTLYGYDGVALSGGVFEARVCTIGGLHIKGEGQESNCTH</sequence>
<keyword evidence="3" id="KW-1185">Reference proteome</keyword>
<accession>A0A448WD35</accession>
<dbReference type="AlphaFoldDB" id="A0A448WD35"/>
<keyword evidence="1" id="KW-0472">Membrane</keyword>
<dbReference type="EMBL" id="CAAALY010004915">
    <property type="protein sequence ID" value="VEL08862.1"/>
    <property type="molecule type" value="Genomic_DNA"/>
</dbReference>
<evidence type="ECO:0000313" key="2">
    <source>
        <dbReference type="EMBL" id="VEL08862.1"/>
    </source>
</evidence>
<protein>
    <submittedName>
        <fullName evidence="2">Uncharacterized protein</fullName>
    </submittedName>
</protein>
<feature type="transmembrane region" description="Helical" evidence="1">
    <location>
        <begin position="54"/>
        <end position="74"/>
    </location>
</feature>
<evidence type="ECO:0000313" key="3">
    <source>
        <dbReference type="Proteomes" id="UP000784294"/>
    </source>
</evidence>
<keyword evidence="1" id="KW-1133">Transmembrane helix</keyword>
<evidence type="ECO:0000256" key="1">
    <source>
        <dbReference type="SAM" id="Phobius"/>
    </source>
</evidence>